<dbReference type="GO" id="GO:0008270">
    <property type="term" value="F:zinc ion binding"/>
    <property type="evidence" value="ECO:0007669"/>
    <property type="project" value="InterPro"/>
</dbReference>
<gene>
    <name evidence="6" type="ORF">GYMLUDRAFT_1017968</name>
</gene>
<keyword evidence="4" id="KW-0539">Nucleus</keyword>
<dbReference type="PANTHER" id="PTHR46910:SF3">
    <property type="entry name" value="HALOTOLERANCE PROTEIN 9-RELATED"/>
    <property type="match status" value="1"/>
</dbReference>
<dbReference type="GO" id="GO:0005634">
    <property type="term" value="C:nucleus"/>
    <property type="evidence" value="ECO:0007669"/>
    <property type="project" value="UniProtKB-SubCell"/>
</dbReference>
<dbReference type="OrthoDB" id="4456959at2759"/>
<evidence type="ECO:0000256" key="1">
    <source>
        <dbReference type="ARBA" id="ARBA00004123"/>
    </source>
</evidence>
<organism evidence="6 7">
    <name type="scientific">Collybiopsis luxurians FD-317 M1</name>
    <dbReference type="NCBI Taxonomy" id="944289"/>
    <lineage>
        <taxon>Eukaryota</taxon>
        <taxon>Fungi</taxon>
        <taxon>Dikarya</taxon>
        <taxon>Basidiomycota</taxon>
        <taxon>Agaricomycotina</taxon>
        <taxon>Agaricomycetes</taxon>
        <taxon>Agaricomycetidae</taxon>
        <taxon>Agaricales</taxon>
        <taxon>Marasmiineae</taxon>
        <taxon>Omphalotaceae</taxon>
        <taxon>Collybiopsis</taxon>
        <taxon>Collybiopsis luxurians</taxon>
    </lineage>
</organism>
<evidence type="ECO:0000259" key="5">
    <source>
        <dbReference type="SMART" id="SM00906"/>
    </source>
</evidence>
<evidence type="ECO:0000256" key="2">
    <source>
        <dbReference type="ARBA" id="ARBA00022723"/>
    </source>
</evidence>
<dbReference type="AlphaFoldDB" id="A0A0D0C000"/>
<dbReference type="Proteomes" id="UP000053593">
    <property type="component" value="Unassembled WGS sequence"/>
</dbReference>
<sequence length="405" mass="47039">YVYPPNNLLNSLVALYWEHYHPFHPLLHRPTFEKSLEAKLHLYDQTFGSTVLAVCALASRHSDDPQVLYDGTTSKHSAGWKYFNQIEFIPKSFVEPPSVYALQVYPLSVIFMHASHMTEPCWIFIGHGIRLAQTIGVHRSGFGKGRNPKEVELWKRAFWQLMILDTAWSMTLGRPQSSNMSDLDVEQPTMCDDEYWETPNPDDAFKQPENTPSRLTYWVHYIKLIEILRFAQYSIYAARHLDPWGPTTLSAAEWNHKAVMELDSALNKWVDALPDFLKYNPHQKDNVFAHQSAMLYIVFYWVQIQVHRPFISRPGQKSALTFPSLAICANAARSCVHLLHDHHQQHEIRFPHLILIPFSCAIILSVNLWRGMRLKMSLDIAKERNDIQKCLGILTLYEDRYAEFC</sequence>
<dbReference type="CDD" id="cd12148">
    <property type="entry name" value="fungal_TF_MHR"/>
    <property type="match status" value="1"/>
</dbReference>
<accession>A0A0D0C000</accession>
<evidence type="ECO:0000256" key="4">
    <source>
        <dbReference type="ARBA" id="ARBA00023242"/>
    </source>
</evidence>
<feature type="non-terminal residue" evidence="6">
    <location>
        <position position="405"/>
    </location>
</feature>
<dbReference type="InterPro" id="IPR050987">
    <property type="entry name" value="AtrR-like"/>
</dbReference>
<reference evidence="6 7" key="1">
    <citation type="submission" date="2014-04" db="EMBL/GenBank/DDBJ databases">
        <title>Evolutionary Origins and Diversification of the Mycorrhizal Mutualists.</title>
        <authorList>
            <consortium name="DOE Joint Genome Institute"/>
            <consortium name="Mycorrhizal Genomics Consortium"/>
            <person name="Kohler A."/>
            <person name="Kuo A."/>
            <person name="Nagy L.G."/>
            <person name="Floudas D."/>
            <person name="Copeland A."/>
            <person name="Barry K.W."/>
            <person name="Cichocki N."/>
            <person name="Veneault-Fourrey C."/>
            <person name="LaButti K."/>
            <person name="Lindquist E.A."/>
            <person name="Lipzen A."/>
            <person name="Lundell T."/>
            <person name="Morin E."/>
            <person name="Murat C."/>
            <person name="Riley R."/>
            <person name="Ohm R."/>
            <person name="Sun H."/>
            <person name="Tunlid A."/>
            <person name="Henrissat B."/>
            <person name="Grigoriev I.V."/>
            <person name="Hibbett D.S."/>
            <person name="Martin F."/>
        </authorList>
    </citation>
    <scope>NUCLEOTIDE SEQUENCE [LARGE SCALE GENOMIC DNA]</scope>
    <source>
        <strain evidence="6 7">FD-317 M1</strain>
    </source>
</reference>
<dbReference type="GO" id="GO:0003677">
    <property type="term" value="F:DNA binding"/>
    <property type="evidence" value="ECO:0007669"/>
    <property type="project" value="UniProtKB-KW"/>
</dbReference>
<evidence type="ECO:0000313" key="7">
    <source>
        <dbReference type="Proteomes" id="UP000053593"/>
    </source>
</evidence>
<keyword evidence="3" id="KW-0238">DNA-binding</keyword>
<dbReference type="GO" id="GO:0003700">
    <property type="term" value="F:DNA-binding transcription factor activity"/>
    <property type="evidence" value="ECO:0007669"/>
    <property type="project" value="InterPro"/>
</dbReference>
<dbReference type="GO" id="GO:0006351">
    <property type="term" value="P:DNA-templated transcription"/>
    <property type="evidence" value="ECO:0007669"/>
    <property type="project" value="InterPro"/>
</dbReference>
<dbReference type="HOGENOM" id="CLU_006019_3_1_1"/>
<dbReference type="SMART" id="SM00906">
    <property type="entry name" value="Fungal_trans"/>
    <property type="match status" value="1"/>
</dbReference>
<keyword evidence="2" id="KW-0479">Metal-binding</keyword>
<dbReference type="Pfam" id="PF04082">
    <property type="entry name" value="Fungal_trans"/>
    <property type="match status" value="1"/>
</dbReference>
<evidence type="ECO:0000256" key="3">
    <source>
        <dbReference type="ARBA" id="ARBA00023125"/>
    </source>
</evidence>
<dbReference type="EMBL" id="KN834805">
    <property type="protein sequence ID" value="KIK55564.1"/>
    <property type="molecule type" value="Genomic_DNA"/>
</dbReference>
<keyword evidence="7" id="KW-1185">Reference proteome</keyword>
<evidence type="ECO:0000313" key="6">
    <source>
        <dbReference type="EMBL" id="KIK55564.1"/>
    </source>
</evidence>
<comment type="subcellular location">
    <subcellularLocation>
        <location evidence="1">Nucleus</location>
    </subcellularLocation>
</comment>
<name>A0A0D0C000_9AGAR</name>
<feature type="domain" description="Xylanolytic transcriptional activator regulatory" evidence="5">
    <location>
        <begin position="121"/>
        <end position="194"/>
    </location>
</feature>
<dbReference type="PANTHER" id="PTHR46910">
    <property type="entry name" value="TRANSCRIPTION FACTOR PDR1"/>
    <property type="match status" value="1"/>
</dbReference>
<proteinExistence type="predicted"/>
<dbReference type="InterPro" id="IPR007219">
    <property type="entry name" value="XnlR_reg_dom"/>
</dbReference>
<protein>
    <recommendedName>
        <fullName evidence="5">Xylanolytic transcriptional activator regulatory domain-containing protein</fullName>
    </recommendedName>
</protein>